<organism evidence="1 2">
    <name type="scientific">Eumeta variegata</name>
    <name type="common">Bagworm moth</name>
    <name type="synonym">Eumeta japonica</name>
    <dbReference type="NCBI Taxonomy" id="151549"/>
    <lineage>
        <taxon>Eukaryota</taxon>
        <taxon>Metazoa</taxon>
        <taxon>Ecdysozoa</taxon>
        <taxon>Arthropoda</taxon>
        <taxon>Hexapoda</taxon>
        <taxon>Insecta</taxon>
        <taxon>Pterygota</taxon>
        <taxon>Neoptera</taxon>
        <taxon>Endopterygota</taxon>
        <taxon>Lepidoptera</taxon>
        <taxon>Glossata</taxon>
        <taxon>Ditrysia</taxon>
        <taxon>Tineoidea</taxon>
        <taxon>Psychidae</taxon>
        <taxon>Oiketicinae</taxon>
        <taxon>Eumeta</taxon>
    </lineage>
</organism>
<dbReference type="EMBL" id="BGZK01001025">
    <property type="protein sequence ID" value="GBP68823.1"/>
    <property type="molecule type" value="Genomic_DNA"/>
</dbReference>
<evidence type="ECO:0000313" key="2">
    <source>
        <dbReference type="Proteomes" id="UP000299102"/>
    </source>
</evidence>
<keyword evidence="2" id="KW-1185">Reference proteome</keyword>
<name>A0A4C1Y0A4_EUMVA</name>
<protein>
    <submittedName>
        <fullName evidence="1">Uncharacterized protein</fullName>
    </submittedName>
</protein>
<reference evidence="1 2" key="1">
    <citation type="journal article" date="2019" name="Commun. Biol.">
        <title>The bagworm genome reveals a unique fibroin gene that provides high tensile strength.</title>
        <authorList>
            <person name="Kono N."/>
            <person name="Nakamura H."/>
            <person name="Ohtoshi R."/>
            <person name="Tomita M."/>
            <person name="Numata K."/>
            <person name="Arakawa K."/>
        </authorList>
    </citation>
    <scope>NUCLEOTIDE SEQUENCE [LARGE SCALE GENOMIC DNA]</scope>
</reference>
<sequence length="87" mass="9739">MLTGLCYIFQLEGVAVQAIKTHITRQCKLEGRGAPTQADTTALLVIEMWSLDAVVTRQFCHIKVEVIKKIGDANQAFEEKAFEWSAQ</sequence>
<proteinExistence type="predicted"/>
<accession>A0A4C1Y0A4</accession>
<evidence type="ECO:0000313" key="1">
    <source>
        <dbReference type="EMBL" id="GBP68823.1"/>
    </source>
</evidence>
<gene>
    <name evidence="1" type="ORF">EVAR_41561_1</name>
</gene>
<comment type="caution">
    <text evidence="1">The sequence shown here is derived from an EMBL/GenBank/DDBJ whole genome shotgun (WGS) entry which is preliminary data.</text>
</comment>
<dbReference type="AlphaFoldDB" id="A0A4C1Y0A4"/>
<dbReference type="Proteomes" id="UP000299102">
    <property type="component" value="Unassembled WGS sequence"/>
</dbReference>